<dbReference type="AlphaFoldDB" id="X0YY26"/>
<evidence type="ECO:0000256" key="1">
    <source>
        <dbReference type="ARBA" id="ARBA00022741"/>
    </source>
</evidence>
<dbReference type="GO" id="GO:0016787">
    <property type="term" value="F:hydrolase activity"/>
    <property type="evidence" value="ECO:0007669"/>
    <property type="project" value="UniProtKB-KW"/>
</dbReference>
<dbReference type="GO" id="GO:0005829">
    <property type="term" value="C:cytosol"/>
    <property type="evidence" value="ECO:0007669"/>
    <property type="project" value="TreeGrafter"/>
</dbReference>
<organism evidence="6">
    <name type="scientific">marine sediment metagenome</name>
    <dbReference type="NCBI Taxonomy" id="412755"/>
    <lineage>
        <taxon>unclassified sequences</taxon>
        <taxon>metagenomes</taxon>
        <taxon>ecological metagenomes</taxon>
    </lineage>
</organism>
<dbReference type="Gene3D" id="3.40.50.300">
    <property type="entry name" value="P-loop containing nucleotide triphosphate hydrolases"/>
    <property type="match status" value="1"/>
</dbReference>
<keyword evidence="4" id="KW-0067">ATP-binding</keyword>
<dbReference type="GO" id="GO:0043138">
    <property type="term" value="F:3'-5' DNA helicase activity"/>
    <property type="evidence" value="ECO:0007669"/>
    <property type="project" value="TreeGrafter"/>
</dbReference>
<dbReference type="InterPro" id="IPR000212">
    <property type="entry name" value="DNA_helicase_UvrD/REP"/>
</dbReference>
<evidence type="ECO:0000256" key="4">
    <source>
        <dbReference type="ARBA" id="ARBA00022840"/>
    </source>
</evidence>
<keyword evidence="1" id="KW-0547">Nucleotide-binding</keyword>
<dbReference type="Pfam" id="PF21196">
    <property type="entry name" value="PcrA_UvrD_tudor"/>
    <property type="match status" value="1"/>
</dbReference>
<dbReference type="EMBL" id="BART01005152">
    <property type="protein sequence ID" value="GAG61754.1"/>
    <property type="molecule type" value="Genomic_DNA"/>
</dbReference>
<evidence type="ECO:0000256" key="2">
    <source>
        <dbReference type="ARBA" id="ARBA00022801"/>
    </source>
</evidence>
<keyword evidence="2" id="KW-0378">Hydrolase</keyword>
<dbReference type="SUPFAM" id="SSF52540">
    <property type="entry name" value="P-loop containing nucleoside triphosphate hydrolases"/>
    <property type="match status" value="1"/>
</dbReference>
<dbReference type="Pfam" id="PF13361">
    <property type="entry name" value="UvrD_C"/>
    <property type="match status" value="1"/>
</dbReference>
<sequence length="149" mass="16942">SRMSTEEADRLEEERRLCYVGMTRAMHKLYLTYAEIRRQYGREEYHRPSRFIAELPKECLDTVRLQTPAYSRAPAYQTSSSTSSLQAFTALGDTGYQLGQRVRHAKFGEGVVINYEGGGDNGRVQVNFDSEGTKWLALAYANLEKLSCV</sequence>
<feature type="domain" description="UvrD-like helicase C-terminal" evidence="5">
    <location>
        <begin position="6"/>
        <end position="35"/>
    </location>
</feature>
<dbReference type="GO" id="GO:0003677">
    <property type="term" value="F:DNA binding"/>
    <property type="evidence" value="ECO:0007669"/>
    <property type="project" value="InterPro"/>
</dbReference>
<dbReference type="GO" id="GO:0033202">
    <property type="term" value="C:DNA helicase complex"/>
    <property type="evidence" value="ECO:0007669"/>
    <property type="project" value="TreeGrafter"/>
</dbReference>
<accession>X0YY26</accession>
<dbReference type="GO" id="GO:0000725">
    <property type="term" value="P:recombinational repair"/>
    <property type="evidence" value="ECO:0007669"/>
    <property type="project" value="TreeGrafter"/>
</dbReference>
<keyword evidence="3" id="KW-0347">Helicase</keyword>
<dbReference type="PANTHER" id="PTHR11070">
    <property type="entry name" value="UVRD / RECB / PCRA DNA HELICASE FAMILY MEMBER"/>
    <property type="match status" value="1"/>
</dbReference>
<dbReference type="PANTHER" id="PTHR11070:SF2">
    <property type="entry name" value="ATP-DEPENDENT DNA HELICASE SRS2"/>
    <property type="match status" value="1"/>
</dbReference>
<evidence type="ECO:0000259" key="5">
    <source>
        <dbReference type="Pfam" id="PF13361"/>
    </source>
</evidence>
<gene>
    <name evidence="6" type="ORF">S01H4_12234</name>
</gene>
<evidence type="ECO:0000256" key="3">
    <source>
        <dbReference type="ARBA" id="ARBA00022806"/>
    </source>
</evidence>
<name>X0YY26_9ZZZZ</name>
<comment type="caution">
    <text evidence="6">The sequence shown here is derived from an EMBL/GenBank/DDBJ whole genome shotgun (WGS) entry which is preliminary data.</text>
</comment>
<proteinExistence type="predicted"/>
<reference evidence="6" key="1">
    <citation type="journal article" date="2014" name="Front. Microbiol.">
        <title>High frequency of phylogenetically diverse reductive dehalogenase-homologous genes in deep subseafloor sedimentary metagenomes.</title>
        <authorList>
            <person name="Kawai M."/>
            <person name="Futagami T."/>
            <person name="Toyoda A."/>
            <person name="Takaki Y."/>
            <person name="Nishi S."/>
            <person name="Hori S."/>
            <person name="Arai W."/>
            <person name="Tsubouchi T."/>
            <person name="Morono Y."/>
            <person name="Uchiyama I."/>
            <person name="Ito T."/>
            <person name="Fujiyama A."/>
            <person name="Inagaki F."/>
            <person name="Takami H."/>
        </authorList>
    </citation>
    <scope>NUCLEOTIDE SEQUENCE</scope>
    <source>
        <strain evidence="6">Expedition CK06-06</strain>
    </source>
</reference>
<feature type="non-terminal residue" evidence="6">
    <location>
        <position position="1"/>
    </location>
</feature>
<dbReference type="InterPro" id="IPR027417">
    <property type="entry name" value="P-loop_NTPase"/>
</dbReference>
<evidence type="ECO:0000313" key="6">
    <source>
        <dbReference type="EMBL" id="GAG61754.1"/>
    </source>
</evidence>
<dbReference type="InterPro" id="IPR014017">
    <property type="entry name" value="DNA_helicase_UvrD-like_C"/>
</dbReference>
<dbReference type="GO" id="GO:0005524">
    <property type="term" value="F:ATP binding"/>
    <property type="evidence" value="ECO:0007669"/>
    <property type="project" value="UniProtKB-KW"/>
</dbReference>
<protein>
    <recommendedName>
        <fullName evidence="5">UvrD-like helicase C-terminal domain-containing protein</fullName>
    </recommendedName>
</protein>